<proteinExistence type="predicted"/>
<feature type="region of interest" description="Disordered" evidence="1">
    <location>
        <begin position="1"/>
        <end position="61"/>
    </location>
</feature>
<evidence type="ECO:0000256" key="1">
    <source>
        <dbReference type="SAM" id="MobiDB-lite"/>
    </source>
</evidence>
<keyword evidence="3" id="KW-1185">Reference proteome</keyword>
<evidence type="ECO:0000313" key="3">
    <source>
        <dbReference type="Proteomes" id="UP000190648"/>
    </source>
</evidence>
<evidence type="ECO:0000313" key="2">
    <source>
        <dbReference type="EMBL" id="OPJ72341.1"/>
    </source>
</evidence>
<dbReference type="AlphaFoldDB" id="A0A1V4JJI1"/>
<sequence>MKLRDQQQGVAQTKHAGASEHRLFSEAPGAASPNTSGSPWLPAAHQAQAFPGWSPGRTTAVPTHEPFISSLRILVMMSSP</sequence>
<protein>
    <submittedName>
        <fullName evidence="2">Uncharacterized protein</fullName>
    </submittedName>
</protein>
<organism evidence="2 3">
    <name type="scientific">Patagioenas fasciata monilis</name>
    <dbReference type="NCBI Taxonomy" id="372326"/>
    <lineage>
        <taxon>Eukaryota</taxon>
        <taxon>Metazoa</taxon>
        <taxon>Chordata</taxon>
        <taxon>Craniata</taxon>
        <taxon>Vertebrata</taxon>
        <taxon>Euteleostomi</taxon>
        <taxon>Archelosauria</taxon>
        <taxon>Archosauria</taxon>
        <taxon>Dinosauria</taxon>
        <taxon>Saurischia</taxon>
        <taxon>Theropoda</taxon>
        <taxon>Coelurosauria</taxon>
        <taxon>Aves</taxon>
        <taxon>Neognathae</taxon>
        <taxon>Neoaves</taxon>
        <taxon>Columbimorphae</taxon>
        <taxon>Columbiformes</taxon>
        <taxon>Columbidae</taxon>
        <taxon>Patagioenas</taxon>
    </lineage>
</organism>
<feature type="compositionally biased region" description="Polar residues" evidence="1">
    <location>
        <begin position="1"/>
        <end position="11"/>
    </location>
</feature>
<comment type="caution">
    <text evidence="2">The sequence shown here is derived from an EMBL/GenBank/DDBJ whole genome shotgun (WGS) entry which is preliminary data.</text>
</comment>
<accession>A0A1V4JJI1</accession>
<reference evidence="2 3" key="1">
    <citation type="submission" date="2016-02" db="EMBL/GenBank/DDBJ databases">
        <title>Band-tailed pigeon sequencing and assembly.</title>
        <authorList>
            <person name="Soares A.E."/>
            <person name="Novak B.J."/>
            <person name="Rice E.S."/>
            <person name="O'Connell B."/>
            <person name="Chang D."/>
            <person name="Weber S."/>
            <person name="Shapiro B."/>
        </authorList>
    </citation>
    <scope>NUCLEOTIDE SEQUENCE [LARGE SCALE GENOMIC DNA]</scope>
    <source>
        <strain evidence="2">BTP2013</strain>
        <tissue evidence="2">Blood</tissue>
    </source>
</reference>
<dbReference type="Proteomes" id="UP000190648">
    <property type="component" value="Unassembled WGS sequence"/>
</dbReference>
<dbReference type="EMBL" id="LSYS01007194">
    <property type="protein sequence ID" value="OPJ72341.1"/>
    <property type="molecule type" value="Genomic_DNA"/>
</dbReference>
<gene>
    <name evidence="2" type="ORF">AV530_018783</name>
</gene>
<name>A0A1V4JJI1_PATFA</name>